<dbReference type="AlphaFoldDB" id="A0A484ID75"/>
<gene>
    <name evidence="1" type="ORF">NFRAN_0612</name>
</gene>
<protein>
    <submittedName>
        <fullName evidence="1">Uncharacterized protein</fullName>
    </submittedName>
</protein>
<dbReference type="Proteomes" id="UP000294299">
    <property type="component" value="Chromosome NFRAN"/>
</dbReference>
<dbReference type="KEGG" id="nfn:NFRAN_0612"/>
<proteinExistence type="predicted"/>
<accession>A0A484ID75</accession>
<keyword evidence="2" id="KW-1185">Reference proteome</keyword>
<sequence>MVSNVSPVSISIQSNLSSRISWRSNTGEFIQSIIISLISIHVKIIKNIAKQADEYRSTSLFTMIFTSYVDAVCFLI</sequence>
<organism evidence="1 2">
    <name type="scientific">Candidatus Nitrosocosmicus franklandianus</name>
    <dbReference type="NCBI Taxonomy" id="1798806"/>
    <lineage>
        <taxon>Archaea</taxon>
        <taxon>Nitrososphaerota</taxon>
        <taxon>Nitrososphaeria</taxon>
        <taxon>Nitrososphaerales</taxon>
        <taxon>Nitrososphaeraceae</taxon>
        <taxon>Candidatus Nitrosocosmicus</taxon>
    </lineage>
</organism>
<evidence type="ECO:0000313" key="2">
    <source>
        <dbReference type="Proteomes" id="UP000294299"/>
    </source>
</evidence>
<reference evidence="1 2" key="1">
    <citation type="submission" date="2019-02" db="EMBL/GenBank/DDBJ databases">
        <authorList>
            <person name="Lehtovirta-Morley E L."/>
        </authorList>
    </citation>
    <scope>NUCLEOTIDE SEQUENCE [LARGE SCALE GENOMIC DNA]</scope>
    <source>
        <strain evidence="1">NFRAN1</strain>
    </source>
</reference>
<name>A0A484ID75_9ARCH</name>
<evidence type="ECO:0000313" key="1">
    <source>
        <dbReference type="EMBL" id="VFJ12934.1"/>
    </source>
</evidence>
<dbReference type="EMBL" id="LR216287">
    <property type="protein sequence ID" value="VFJ12934.1"/>
    <property type="molecule type" value="Genomic_DNA"/>
</dbReference>